<evidence type="ECO:0000313" key="3">
    <source>
        <dbReference type="Proteomes" id="UP000070174"/>
    </source>
</evidence>
<keyword evidence="1" id="KW-0732">Signal</keyword>
<protein>
    <recommendedName>
        <fullName evidence="4">Lipoprotein</fullName>
    </recommendedName>
</protein>
<dbReference type="RefSeq" id="WP_060799719.1">
    <property type="nucleotide sequence ID" value="NZ_KQ957090.1"/>
</dbReference>
<sequence>MIKKIIFYLSLISLVFLTGCSFLTSQGTNVERPEMGQAPIYGKWTITKFISNKKVNQDNFRFKDIIGEDLYFSNNSVLLANDYIKDASYKTKYVKLSNYLYEKFNLDYKNLGIEDSDVFTTYVFDSNSNSSLYYEVIKTSENTALLFDNGITLEIKLVDDKIKNEDLNSTILAKKDEVLAKSNLFDLNGDKGFLIGFKTKVDSDIPSWNYKTLYLKFSDLKLENVYEMNNIILPRDDRFVEVSVQRESKAEETTDWLIAKEYKTSKLLKKDPEIPKIDSEELRDNNSLKTINFITNNYINVESLDRNTSVRSLRIYNLDNLEDKKALSFKDFVSEKALETEGKNIEALKEDPYNIGIYRDNGFWKLKGRVNSGEGKYSDFDLNLVLPYEVNKYNKINIPMAQIKNFKSSIKDGFVSPDNNFLITLENNYLRIYNISEGKILPNPIFEREIGKEASTIMTEWATGRYANIWQDELSSNK</sequence>
<dbReference type="EMBL" id="LRQE01000012">
    <property type="protein sequence ID" value="KXA31443.1"/>
    <property type="molecule type" value="Genomic_DNA"/>
</dbReference>
<feature type="chain" id="PRO_5007458387" description="Lipoprotein" evidence="1">
    <location>
        <begin position="24"/>
        <end position="478"/>
    </location>
</feature>
<feature type="signal peptide" evidence="1">
    <location>
        <begin position="1"/>
        <end position="23"/>
    </location>
</feature>
<dbReference type="Proteomes" id="UP000070174">
    <property type="component" value="Unassembled WGS sequence"/>
</dbReference>
<organism evidence="2">
    <name type="scientific">Peptoniphilus harei</name>
    <dbReference type="NCBI Taxonomy" id="54005"/>
    <lineage>
        <taxon>Bacteria</taxon>
        <taxon>Bacillati</taxon>
        <taxon>Bacillota</taxon>
        <taxon>Tissierellia</taxon>
        <taxon>Tissierellales</taxon>
        <taxon>Peptoniphilaceae</taxon>
        <taxon>Peptoniphilus</taxon>
    </lineage>
</organism>
<comment type="caution">
    <text evidence="2">The sequence shown here is derived from an EMBL/GenBank/DDBJ whole genome shotgun (WGS) entry which is preliminary data.</text>
</comment>
<gene>
    <name evidence="2" type="ORF">HMPREF3229_00430</name>
</gene>
<evidence type="ECO:0000256" key="1">
    <source>
        <dbReference type="SAM" id="SignalP"/>
    </source>
</evidence>
<dbReference type="PROSITE" id="PS51257">
    <property type="entry name" value="PROKAR_LIPOPROTEIN"/>
    <property type="match status" value="1"/>
</dbReference>
<name>A0A133PRL1_9FIRM</name>
<evidence type="ECO:0008006" key="4">
    <source>
        <dbReference type="Google" id="ProtNLM"/>
    </source>
</evidence>
<evidence type="ECO:0000313" key="2">
    <source>
        <dbReference type="EMBL" id="KXA31443.1"/>
    </source>
</evidence>
<reference evidence="2 3" key="1">
    <citation type="submission" date="2016-01" db="EMBL/GenBank/DDBJ databases">
        <authorList>
            <person name="Oliw E.H."/>
        </authorList>
    </citation>
    <scope>NUCLEOTIDE SEQUENCE [LARGE SCALE GENOMIC DNA]</scope>
    <source>
        <strain evidence="2 3">CMW7756A</strain>
    </source>
</reference>
<proteinExistence type="predicted"/>
<dbReference type="AlphaFoldDB" id="A0A133PRL1"/>
<accession>A0A133PRL1</accession>
<dbReference type="PATRIC" id="fig|54005.3.peg.425"/>